<evidence type="ECO:0000259" key="10">
    <source>
        <dbReference type="PROSITE" id="PS51464"/>
    </source>
</evidence>
<feature type="binding site" evidence="5">
    <location>
        <position position="78"/>
    </location>
    <ligand>
        <name>substrate</name>
    </ligand>
</feature>
<dbReference type="SUPFAM" id="SSF53697">
    <property type="entry name" value="SIS domain"/>
    <property type="match status" value="1"/>
</dbReference>
<evidence type="ECO:0000256" key="2">
    <source>
        <dbReference type="ARBA" id="ARBA00022737"/>
    </source>
</evidence>
<dbReference type="InterPro" id="IPR046342">
    <property type="entry name" value="CBS_dom_sf"/>
</dbReference>
<dbReference type="GO" id="GO:0097367">
    <property type="term" value="F:carbohydrate derivative binding"/>
    <property type="evidence" value="ECO:0007669"/>
    <property type="project" value="InterPro"/>
</dbReference>
<dbReference type="PIRSF" id="PIRSF004692">
    <property type="entry name" value="KdsD_KpsF"/>
    <property type="match status" value="1"/>
</dbReference>
<feature type="site" description="Catalytically relevant" evidence="7">
    <location>
        <position position="107"/>
    </location>
</feature>
<dbReference type="GO" id="GO:1901135">
    <property type="term" value="P:carbohydrate derivative metabolic process"/>
    <property type="evidence" value="ECO:0007669"/>
    <property type="project" value="InterPro"/>
</dbReference>
<gene>
    <name evidence="11" type="ORF">F0919_05535</name>
</gene>
<feature type="binding site" evidence="6">
    <location>
        <position position="78"/>
    </location>
    <ligand>
        <name>Zn(2+)</name>
        <dbReference type="ChEBI" id="CHEBI:29105"/>
    </ligand>
</feature>
<dbReference type="GO" id="GO:0005975">
    <property type="term" value="P:carbohydrate metabolic process"/>
    <property type="evidence" value="ECO:0007669"/>
    <property type="project" value="InterPro"/>
</dbReference>
<dbReference type="Pfam" id="PF01380">
    <property type="entry name" value="SIS"/>
    <property type="match status" value="1"/>
</dbReference>
<dbReference type="PROSITE" id="PS51371">
    <property type="entry name" value="CBS"/>
    <property type="match status" value="1"/>
</dbReference>
<dbReference type="Proteomes" id="UP000323632">
    <property type="component" value="Unassembled WGS sequence"/>
</dbReference>
<keyword evidence="6" id="KW-0862">Zinc</keyword>
<comment type="caution">
    <text evidence="11">The sequence shown here is derived from an EMBL/GenBank/DDBJ whole genome shotgun (WGS) entry which is preliminary data.</text>
</comment>
<keyword evidence="6" id="KW-0479">Metal-binding</keyword>
<evidence type="ECO:0000256" key="3">
    <source>
        <dbReference type="ARBA" id="ARBA00023122"/>
    </source>
</evidence>
<evidence type="ECO:0000256" key="5">
    <source>
        <dbReference type="PIRSR" id="PIRSR004692-1"/>
    </source>
</evidence>
<dbReference type="GO" id="GO:0019146">
    <property type="term" value="F:arabinose-5-phosphate isomerase activity"/>
    <property type="evidence" value="ECO:0007669"/>
    <property type="project" value="UniProtKB-ARBA"/>
</dbReference>
<dbReference type="PANTHER" id="PTHR42745">
    <property type="match status" value="1"/>
</dbReference>
<dbReference type="InterPro" id="IPR046348">
    <property type="entry name" value="SIS_dom_sf"/>
</dbReference>
<evidence type="ECO:0000256" key="1">
    <source>
        <dbReference type="ARBA" id="ARBA00008165"/>
    </source>
</evidence>
<dbReference type="InterPro" id="IPR050986">
    <property type="entry name" value="GutQ/KpsF_isomerases"/>
</dbReference>
<feature type="binding site" evidence="5">
    <location>
        <position position="269"/>
    </location>
    <ligand>
        <name>substrate</name>
    </ligand>
</feature>
<reference evidence="11 12" key="1">
    <citation type="submission" date="2019-09" db="EMBL/GenBank/DDBJ databases">
        <title>Genome sequence and assembly of Taibaiella sp.</title>
        <authorList>
            <person name="Chhetri G."/>
        </authorList>
    </citation>
    <scope>NUCLEOTIDE SEQUENCE [LARGE SCALE GENOMIC DNA]</scope>
    <source>
        <strain evidence="11 12">KVB11</strain>
    </source>
</reference>
<dbReference type="InterPro" id="IPR001347">
    <property type="entry name" value="SIS_dom"/>
</dbReference>
<evidence type="ECO:0000259" key="9">
    <source>
        <dbReference type="PROSITE" id="PS51371"/>
    </source>
</evidence>
<dbReference type="Gene3D" id="3.10.580.10">
    <property type="entry name" value="CBS-domain"/>
    <property type="match status" value="1"/>
</dbReference>
<dbReference type="GO" id="GO:0046872">
    <property type="term" value="F:metal ion binding"/>
    <property type="evidence" value="ECO:0007669"/>
    <property type="project" value="UniProtKB-KW"/>
</dbReference>
<dbReference type="PROSITE" id="PS51464">
    <property type="entry name" value="SIS"/>
    <property type="match status" value="1"/>
</dbReference>
<dbReference type="InterPro" id="IPR035474">
    <property type="entry name" value="SIS_Kpsf"/>
</dbReference>
<keyword evidence="2" id="KW-0677">Repeat</keyword>
<evidence type="ECO:0000256" key="8">
    <source>
        <dbReference type="PROSITE-ProRule" id="PRU00703"/>
    </source>
</evidence>
<feature type="site" description="Catalytically relevant" evidence="7">
    <location>
        <position position="189"/>
    </location>
</feature>
<evidence type="ECO:0000256" key="7">
    <source>
        <dbReference type="PIRSR" id="PIRSR004692-3"/>
    </source>
</evidence>
<feature type="site" description="Catalytically relevant" evidence="7">
    <location>
        <position position="55"/>
    </location>
</feature>
<organism evidence="11 12">
    <name type="scientific">Taibaiella lutea</name>
    <dbReference type="NCBI Taxonomy" id="2608001"/>
    <lineage>
        <taxon>Bacteria</taxon>
        <taxon>Pseudomonadati</taxon>
        <taxon>Bacteroidota</taxon>
        <taxon>Chitinophagia</taxon>
        <taxon>Chitinophagales</taxon>
        <taxon>Chitinophagaceae</taxon>
        <taxon>Taibaiella</taxon>
    </lineage>
</organism>
<name>A0A5M6CPP8_9BACT</name>
<evidence type="ECO:0000256" key="4">
    <source>
        <dbReference type="PIRNR" id="PIRNR004692"/>
    </source>
</evidence>
<dbReference type="CDD" id="cd05014">
    <property type="entry name" value="SIS_Kpsf"/>
    <property type="match status" value="1"/>
</dbReference>
<dbReference type="PANTHER" id="PTHR42745:SF1">
    <property type="entry name" value="ARABINOSE 5-PHOSPHATE ISOMERASE KDSD"/>
    <property type="match status" value="1"/>
</dbReference>
<dbReference type="RefSeq" id="WP_150031710.1">
    <property type="nucleotide sequence ID" value="NZ_VWSH01000001.1"/>
</dbReference>
<evidence type="ECO:0000313" key="11">
    <source>
        <dbReference type="EMBL" id="KAA5537134.1"/>
    </source>
</evidence>
<dbReference type="InterPro" id="IPR004800">
    <property type="entry name" value="KdsD/KpsF-type"/>
</dbReference>
<evidence type="ECO:0000313" key="12">
    <source>
        <dbReference type="Proteomes" id="UP000323632"/>
    </source>
</evidence>
<dbReference type="Pfam" id="PF00571">
    <property type="entry name" value="CBS"/>
    <property type="match status" value="2"/>
</dbReference>
<proteinExistence type="inferred from homology"/>
<keyword evidence="12" id="KW-1185">Reference proteome</keyword>
<feature type="binding site" evidence="5">
    <location>
        <position position="217"/>
    </location>
    <ligand>
        <name>substrate</name>
    </ligand>
</feature>
<dbReference type="FunFam" id="3.40.50.10490:FF:000011">
    <property type="entry name" value="Arabinose 5-phosphate isomerase"/>
    <property type="match status" value="1"/>
</dbReference>
<dbReference type="InterPro" id="IPR000644">
    <property type="entry name" value="CBS_dom"/>
</dbReference>
<keyword evidence="11" id="KW-0413">Isomerase</keyword>
<sequence length="322" mass="35029">MLPYSDNIRKYAKDTIQSEIDAMQKMHDFVDEAFVEAVTLMHKAKGRIVITGIGKSAIIAQKIVATMNSTGTPALFMHAADAIHGDLGMIQPDDVVILISKSGESPEIKALLPFIKNFGNKVIAICGNSHSYLALNADHFINTTVDSEACPNNLAPTTSTTAQLVMGDALAVSLLQLKGFTDRDFARFHPGGNLGKRLYLKVQDLSSKNAQPQVTTTASLREIIIEISGKYLGATAVLEYGKLYGIITDGDLRRMLETNSNPSSLKAKDICSKNPKSIEATELAVQALELMRENDITQLIVTENNSYAGMIHLHDLVREGLI</sequence>
<feature type="site" description="Catalytically relevant" evidence="7">
    <location>
        <position position="148"/>
    </location>
</feature>
<dbReference type="NCBIfam" id="TIGR00393">
    <property type="entry name" value="kpsF"/>
    <property type="match status" value="1"/>
</dbReference>
<protein>
    <submittedName>
        <fullName evidence="11">KpsF/GutQ family sugar-phosphate isomerase</fullName>
    </submittedName>
</protein>
<dbReference type="EMBL" id="VWSH01000001">
    <property type="protein sequence ID" value="KAA5537134.1"/>
    <property type="molecule type" value="Genomic_DNA"/>
</dbReference>
<keyword evidence="3 8" id="KW-0129">CBS domain</keyword>
<feature type="domain" description="SIS" evidence="10">
    <location>
        <begin position="37"/>
        <end position="180"/>
    </location>
</feature>
<comment type="similarity">
    <text evidence="1 4">Belongs to the SIS family. GutQ/KpsF subfamily.</text>
</comment>
<feature type="binding site" evidence="5">
    <location>
        <position position="84"/>
    </location>
    <ligand>
        <name>substrate</name>
    </ligand>
</feature>
<evidence type="ECO:0000256" key="6">
    <source>
        <dbReference type="PIRSR" id="PIRSR004692-2"/>
    </source>
</evidence>
<accession>A0A5M6CPP8</accession>
<dbReference type="AlphaFoldDB" id="A0A5M6CPP8"/>
<feature type="domain" description="CBS" evidence="9">
    <location>
        <begin position="271"/>
        <end position="322"/>
    </location>
</feature>
<dbReference type="CDD" id="cd04604">
    <property type="entry name" value="CBS_pair_SIS_assoc"/>
    <property type="match status" value="1"/>
</dbReference>
<dbReference type="Gene3D" id="3.40.50.10490">
    <property type="entry name" value="Glucose-6-phosphate isomerase like protein, domain 1"/>
    <property type="match status" value="1"/>
</dbReference>